<evidence type="ECO:0008006" key="5">
    <source>
        <dbReference type="Google" id="ProtNLM"/>
    </source>
</evidence>
<name>A0A848KMY4_9NOCA</name>
<accession>A0A848KMY4</accession>
<sequence length="186" mass="20164">MNRRSRLVAALLTGLALVGCATDHTAPGPSSPAVADPSPLLDESEDPGDGEAVAAEAMRRIFTWRPALDTNPESALPRARDLLGPTLLAVLDRAAAAQATLVPPRRGLQWGQWTQERAWVDAQAWVSREREAPTDPDLDHLNRKVGIAQTVTWPNGRSEILPSTTVLAQLIHTAAGWRLDSYEVLK</sequence>
<feature type="region of interest" description="Disordered" evidence="1">
    <location>
        <begin position="25"/>
        <end position="50"/>
    </location>
</feature>
<dbReference type="Proteomes" id="UP000535543">
    <property type="component" value="Unassembled WGS sequence"/>
</dbReference>
<comment type="caution">
    <text evidence="3">The sequence shown here is derived from an EMBL/GenBank/DDBJ whole genome shotgun (WGS) entry which is preliminary data.</text>
</comment>
<evidence type="ECO:0000256" key="1">
    <source>
        <dbReference type="SAM" id="MobiDB-lite"/>
    </source>
</evidence>
<evidence type="ECO:0000313" key="4">
    <source>
        <dbReference type="Proteomes" id="UP000535543"/>
    </source>
</evidence>
<evidence type="ECO:0000256" key="2">
    <source>
        <dbReference type="SAM" id="SignalP"/>
    </source>
</evidence>
<feature type="chain" id="PRO_5039412515" description="Mce-associated membrane protein" evidence="2">
    <location>
        <begin position="22"/>
        <end position="186"/>
    </location>
</feature>
<keyword evidence="2" id="KW-0732">Signal</keyword>
<feature type="signal peptide" evidence="2">
    <location>
        <begin position="1"/>
        <end position="21"/>
    </location>
</feature>
<reference evidence="3 4" key="2">
    <citation type="submission" date="2020-06" db="EMBL/GenBank/DDBJ databases">
        <title>Antribacter stalactiti gen. nov., sp. nov., a new member of the family Nacardiaceae isolated from a cave.</title>
        <authorList>
            <person name="Kim I.S."/>
        </authorList>
    </citation>
    <scope>NUCLEOTIDE SEQUENCE [LARGE SCALE GENOMIC DNA]</scope>
    <source>
        <strain evidence="3 4">YC2-7</strain>
    </source>
</reference>
<dbReference type="PROSITE" id="PS51257">
    <property type="entry name" value="PROKAR_LIPOPROTEIN"/>
    <property type="match status" value="1"/>
</dbReference>
<proteinExistence type="predicted"/>
<reference evidence="3 4" key="1">
    <citation type="submission" date="2019-05" db="EMBL/GenBank/DDBJ databases">
        <authorList>
            <person name="Lee S.D."/>
        </authorList>
    </citation>
    <scope>NUCLEOTIDE SEQUENCE [LARGE SCALE GENOMIC DNA]</scope>
    <source>
        <strain evidence="3 4">YC2-7</strain>
    </source>
</reference>
<protein>
    <recommendedName>
        <fullName evidence="5">Mce-associated membrane protein</fullName>
    </recommendedName>
</protein>
<gene>
    <name evidence="3" type="ORF">FGL95_30245</name>
</gene>
<keyword evidence="4" id="KW-1185">Reference proteome</keyword>
<evidence type="ECO:0000313" key="3">
    <source>
        <dbReference type="EMBL" id="NMN99308.1"/>
    </source>
</evidence>
<organism evidence="3 4">
    <name type="scientific">Antrihabitans stalactiti</name>
    <dbReference type="NCBI Taxonomy" id="2584121"/>
    <lineage>
        <taxon>Bacteria</taxon>
        <taxon>Bacillati</taxon>
        <taxon>Actinomycetota</taxon>
        <taxon>Actinomycetes</taxon>
        <taxon>Mycobacteriales</taxon>
        <taxon>Nocardiaceae</taxon>
        <taxon>Antrihabitans</taxon>
    </lineage>
</organism>
<dbReference type="EMBL" id="VCQU01000016">
    <property type="protein sequence ID" value="NMN99308.1"/>
    <property type="molecule type" value="Genomic_DNA"/>
</dbReference>
<dbReference type="AlphaFoldDB" id="A0A848KMY4"/>
<dbReference type="RefSeq" id="WP_169594459.1">
    <property type="nucleotide sequence ID" value="NZ_VCQU01000016.1"/>
</dbReference>